<dbReference type="AlphaFoldDB" id="A0A4Y2KCD0"/>
<feature type="compositionally biased region" description="Basic and acidic residues" evidence="1">
    <location>
        <begin position="23"/>
        <end position="33"/>
    </location>
</feature>
<feature type="compositionally biased region" description="Acidic residues" evidence="1">
    <location>
        <begin position="53"/>
        <end position="63"/>
    </location>
</feature>
<feature type="region of interest" description="Disordered" evidence="1">
    <location>
        <begin position="23"/>
        <end position="85"/>
    </location>
</feature>
<dbReference type="EMBL" id="BGPR01004459">
    <property type="protein sequence ID" value="GBM99904.1"/>
    <property type="molecule type" value="Genomic_DNA"/>
</dbReference>
<accession>A0A4Y2KCD0</accession>
<evidence type="ECO:0000313" key="2">
    <source>
        <dbReference type="EMBL" id="GBM99904.1"/>
    </source>
</evidence>
<feature type="compositionally biased region" description="Basic and acidic residues" evidence="1">
    <location>
        <begin position="42"/>
        <end position="52"/>
    </location>
</feature>
<dbReference type="OrthoDB" id="6466835at2759"/>
<reference evidence="2 3" key="1">
    <citation type="journal article" date="2019" name="Sci. Rep.">
        <title>Orb-weaving spider Araneus ventricosus genome elucidates the spidroin gene catalogue.</title>
        <authorList>
            <person name="Kono N."/>
            <person name="Nakamura H."/>
            <person name="Ohtoshi R."/>
            <person name="Moran D.A.P."/>
            <person name="Shinohara A."/>
            <person name="Yoshida Y."/>
            <person name="Fujiwara M."/>
            <person name="Mori M."/>
            <person name="Tomita M."/>
            <person name="Arakawa K."/>
        </authorList>
    </citation>
    <scope>NUCLEOTIDE SEQUENCE [LARGE SCALE GENOMIC DNA]</scope>
</reference>
<evidence type="ECO:0000256" key="1">
    <source>
        <dbReference type="SAM" id="MobiDB-lite"/>
    </source>
</evidence>
<protein>
    <submittedName>
        <fullName evidence="2">Uncharacterized protein</fullName>
    </submittedName>
</protein>
<gene>
    <name evidence="2" type="ORF">AVEN_188421_1</name>
</gene>
<evidence type="ECO:0000313" key="3">
    <source>
        <dbReference type="Proteomes" id="UP000499080"/>
    </source>
</evidence>
<proteinExistence type="predicted"/>
<dbReference type="Proteomes" id="UP000499080">
    <property type="component" value="Unassembled WGS sequence"/>
</dbReference>
<organism evidence="2 3">
    <name type="scientific">Araneus ventricosus</name>
    <name type="common">Orbweaver spider</name>
    <name type="synonym">Epeira ventricosa</name>
    <dbReference type="NCBI Taxonomy" id="182803"/>
    <lineage>
        <taxon>Eukaryota</taxon>
        <taxon>Metazoa</taxon>
        <taxon>Ecdysozoa</taxon>
        <taxon>Arthropoda</taxon>
        <taxon>Chelicerata</taxon>
        <taxon>Arachnida</taxon>
        <taxon>Araneae</taxon>
        <taxon>Araneomorphae</taxon>
        <taxon>Entelegynae</taxon>
        <taxon>Araneoidea</taxon>
        <taxon>Araneidae</taxon>
        <taxon>Araneus</taxon>
    </lineage>
</organism>
<comment type="caution">
    <text evidence="2">The sequence shown here is derived from an EMBL/GenBank/DDBJ whole genome shotgun (WGS) entry which is preliminary data.</text>
</comment>
<name>A0A4Y2KCD0_ARAVE</name>
<keyword evidence="3" id="KW-1185">Reference proteome</keyword>
<sequence length="113" mass="12610">MPISYEKETERLRILLAEVETHEDSDLDFEHNLPENVLEQNFSDHERFSEHDTESEEDGDSGNEEPIKFDGSFTGQTMPIGIPSPMGNPIPYATAPIPLPVFKIGPPALISTD</sequence>